<dbReference type="InterPro" id="IPR055294">
    <property type="entry name" value="FBL60-like"/>
</dbReference>
<gene>
    <name evidence="1" type="ORF">IFM89_023652</name>
</gene>
<evidence type="ECO:0000313" key="1">
    <source>
        <dbReference type="EMBL" id="KAF9606197.1"/>
    </source>
</evidence>
<protein>
    <recommendedName>
        <fullName evidence="3">F-box domain-containing protein</fullName>
    </recommendedName>
</protein>
<comment type="caution">
    <text evidence="1">The sequence shown here is derived from an EMBL/GenBank/DDBJ whole genome shotgun (WGS) entry which is preliminary data.</text>
</comment>
<proteinExistence type="predicted"/>
<dbReference type="SUPFAM" id="SSF81383">
    <property type="entry name" value="F-box domain"/>
    <property type="match status" value="1"/>
</dbReference>
<sequence>MKFTMTSERVQVTDRFSFLPEGIRDHILSFLPMEDVKTSILSRQWRHICYSLYDLEFNQQEFENMEGKDRNAVDFRNFVDRLLISHDTSDIRSFKLIINESVDGRDAVLDDIQIYAWVSFAWTNRCNVKERL</sequence>
<dbReference type="OrthoDB" id="604899at2759"/>
<accession>A0A835HXI5</accession>
<keyword evidence="2" id="KW-1185">Reference proteome</keyword>
<dbReference type="EMBL" id="JADFTS010000005">
    <property type="protein sequence ID" value="KAF9606197.1"/>
    <property type="molecule type" value="Genomic_DNA"/>
</dbReference>
<reference evidence="1 2" key="1">
    <citation type="submission" date="2020-10" db="EMBL/GenBank/DDBJ databases">
        <title>The Coptis chinensis genome and diversification of protoberbering-type alkaloids.</title>
        <authorList>
            <person name="Wang B."/>
            <person name="Shu S."/>
            <person name="Song C."/>
            <person name="Liu Y."/>
        </authorList>
    </citation>
    <scope>NUCLEOTIDE SEQUENCE [LARGE SCALE GENOMIC DNA]</scope>
    <source>
        <strain evidence="1">HL-2020</strain>
        <tissue evidence="1">Leaf</tissue>
    </source>
</reference>
<dbReference type="PANTHER" id="PTHR31293">
    <property type="entry name" value="RNI-LIKE SUPERFAMILY PROTEIN"/>
    <property type="match status" value="1"/>
</dbReference>
<evidence type="ECO:0008006" key="3">
    <source>
        <dbReference type="Google" id="ProtNLM"/>
    </source>
</evidence>
<dbReference type="InterPro" id="IPR036047">
    <property type="entry name" value="F-box-like_dom_sf"/>
</dbReference>
<dbReference type="PANTHER" id="PTHR31293:SF12">
    <property type="entry name" value="RNI-LIKE SUPERFAMILY PROTEIN"/>
    <property type="match status" value="1"/>
</dbReference>
<organism evidence="1 2">
    <name type="scientific">Coptis chinensis</name>
    <dbReference type="NCBI Taxonomy" id="261450"/>
    <lineage>
        <taxon>Eukaryota</taxon>
        <taxon>Viridiplantae</taxon>
        <taxon>Streptophyta</taxon>
        <taxon>Embryophyta</taxon>
        <taxon>Tracheophyta</taxon>
        <taxon>Spermatophyta</taxon>
        <taxon>Magnoliopsida</taxon>
        <taxon>Ranunculales</taxon>
        <taxon>Ranunculaceae</taxon>
        <taxon>Coptidoideae</taxon>
        <taxon>Coptis</taxon>
    </lineage>
</organism>
<name>A0A835HXI5_9MAGN</name>
<dbReference type="Proteomes" id="UP000631114">
    <property type="component" value="Unassembled WGS sequence"/>
</dbReference>
<evidence type="ECO:0000313" key="2">
    <source>
        <dbReference type="Proteomes" id="UP000631114"/>
    </source>
</evidence>
<dbReference type="AlphaFoldDB" id="A0A835HXI5"/>